<evidence type="ECO:0000256" key="1">
    <source>
        <dbReference type="ARBA" id="ARBA00022801"/>
    </source>
</evidence>
<keyword evidence="6" id="KW-1185">Reference proteome</keyword>
<keyword evidence="2" id="KW-0347">Helicase</keyword>
<keyword evidence="1" id="KW-0378">Hydrolase</keyword>
<dbReference type="GO" id="GO:0016787">
    <property type="term" value="F:hydrolase activity"/>
    <property type="evidence" value="ECO:0007669"/>
    <property type="project" value="UniProtKB-KW"/>
</dbReference>
<dbReference type="InterPro" id="IPR025313">
    <property type="entry name" value="SPB4-like_CTE"/>
</dbReference>
<feature type="region of interest" description="Disordered" evidence="3">
    <location>
        <begin position="112"/>
        <end position="179"/>
    </location>
</feature>
<dbReference type="AlphaFoldDB" id="A0AAE0L5P5"/>
<dbReference type="Pfam" id="PF13959">
    <property type="entry name" value="CTE_SPB4"/>
    <property type="match status" value="1"/>
</dbReference>
<dbReference type="Proteomes" id="UP001190700">
    <property type="component" value="Unassembled WGS sequence"/>
</dbReference>
<dbReference type="SMART" id="SM01178">
    <property type="entry name" value="DUF4217"/>
    <property type="match status" value="1"/>
</dbReference>
<feature type="domain" description="ATP-dependent rRNA helicase SPB4-like C-terminal extension" evidence="4">
    <location>
        <begin position="28"/>
        <end position="91"/>
    </location>
</feature>
<keyword evidence="2" id="KW-0547">Nucleotide-binding</keyword>
<evidence type="ECO:0000313" key="5">
    <source>
        <dbReference type="EMBL" id="KAK3273106.1"/>
    </source>
</evidence>
<proteinExistence type="predicted"/>
<comment type="caution">
    <text evidence="5">The sequence shown here is derived from an EMBL/GenBank/DDBJ whole genome shotgun (WGS) entry which is preliminary data.</text>
</comment>
<protein>
    <recommendedName>
        <fullName evidence="4">ATP-dependent rRNA helicase SPB4-like C-terminal extension domain-containing protein</fullName>
    </recommendedName>
</protein>
<gene>
    <name evidence="5" type="ORF">CYMTET_18635</name>
</gene>
<feature type="region of interest" description="Disordered" evidence="3">
    <location>
        <begin position="195"/>
        <end position="221"/>
    </location>
</feature>
<evidence type="ECO:0000313" key="6">
    <source>
        <dbReference type="Proteomes" id="UP001190700"/>
    </source>
</evidence>
<evidence type="ECO:0000259" key="4">
    <source>
        <dbReference type="SMART" id="SM01178"/>
    </source>
</evidence>
<feature type="non-terminal residue" evidence="5">
    <location>
        <position position="1"/>
    </location>
</feature>
<organism evidence="5 6">
    <name type="scientific">Cymbomonas tetramitiformis</name>
    <dbReference type="NCBI Taxonomy" id="36881"/>
    <lineage>
        <taxon>Eukaryota</taxon>
        <taxon>Viridiplantae</taxon>
        <taxon>Chlorophyta</taxon>
        <taxon>Pyramimonadophyceae</taxon>
        <taxon>Pyramimonadales</taxon>
        <taxon>Pyramimonadaceae</taxon>
        <taxon>Cymbomonas</taxon>
    </lineage>
</organism>
<feature type="compositionally biased region" description="Basic and acidic residues" evidence="3">
    <location>
        <begin position="170"/>
        <end position="179"/>
    </location>
</feature>
<dbReference type="EMBL" id="LGRX02008643">
    <property type="protein sequence ID" value="KAK3273106.1"/>
    <property type="molecule type" value="Genomic_DNA"/>
</dbReference>
<reference evidence="5 6" key="1">
    <citation type="journal article" date="2015" name="Genome Biol. Evol.">
        <title>Comparative Genomics of a Bacterivorous Green Alga Reveals Evolutionary Causalities and Consequences of Phago-Mixotrophic Mode of Nutrition.</title>
        <authorList>
            <person name="Burns J.A."/>
            <person name="Paasch A."/>
            <person name="Narechania A."/>
            <person name="Kim E."/>
        </authorList>
    </citation>
    <scope>NUCLEOTIDE SEQUENCE [LARGE SCALE GENOMIC DNA]</scope>
    <source>
        <strain evidence="5 6">PLY_AMNH</strain>
    </source>
</reference>
<keyword evidence="2" id="KW-0067">ATP-binding</keyword>
<evidence type="ECO:0000256" key="3">
    <source>
        <dbReference type="SAM" id="MobiDB-lite"/>
    </source>
</evidence>
<sequence>EETYVEFMKLRKVSLKEGHLEPYGTAKDVCEGIRARAERDRDVMEKGARAFVSFIRGYKEHHCTFIFRFQDLELGSLANSFGLLRLPKMPEIKRARQIQNFTESAADIDAIPFRDKTREKQRQKAMKANAEKKAQEMEASAVQKRNEQKQKKAAANEKNVTGAKRQKMQSRKDEDEMETEYRLLKKLRRKEISEKEFDIATGMEEDSASILPKRNKNKKNK</sequence>
<name>A0AAE0L5P5_9CHLO</name>
<feature type="compositionally biased region" description="Basic and acidic residues" evidence="3">
    <location>
        <begin position="112"/>
        <end position="122"/>
    </location>
</feature>
<evidence type="ECO:0000256" key="2">
    <source>
        <dbReference type="ARBA" id="ARBA00022806"/>
    </source>
</evidence>
<accession>A0AAE0L5P5</accession>
<dbReference type="GO" id="GO:0004386">
    <property type="term" value="F:helicase activity"/>
    <property type="evidence" value="ECO:0007669"/>
    <property type="project" value="UniProtKB-KW"/>
</dbReference>